<keyword evidence="1" id="KW-0732">Signal</keyword>
<evidence type="ECO:0000313" key="3">
    <source>
        <dbReference type="Proteomes" id="UP000191285"/>
    </source>
</evidence>
<sequence length="153" mass="17211">MLLSRSTFILLPFWSISVLALSIPQPVRDMESELVQQKAIVDEQSSSSLPTPTSTINLIAASSAPDFEHRHPSRNGDPYGVSDFGIDPAHITDEQLQSLREAGMIRELDAEERNDWLQPYIHSWPLLKLCLIGATIIAILRTLVHFKNRLTHD</sequence>
<dbReference type="EMBL" id="MLKD01000008">
    <property type="protein sequence ID" value="OQE23914.1"/>
    <property type="molecule type" value="Genomic_DNA"/>
</dbReference>
<keyword evidence="3" id="KW-1185">Reference proteome</keyword>
<name>A0A1V6TD05_9EURO</name>
<organism evidence="2 3">
    <name type="scientific">Penicillium steckii</name>
    <dbReference type="NCBI Taxonomy" id="303698"/>
    <lineage>
        <taxon>Eukaryota</taxon>
        <taxon>Fungi</taxon>
        <taxon>Dikarya</taxon>
        <taxon>Ascomycota</taxon>
        <taxon>Pezizomycotina</taxon>
        <taxon>Eurotiomycetes</taxon>
        <taxon>Eurotiomycetidae</taxon>
        <taxon>Eurotiales</taxon>
        <taxon>Aspergillaceae</taxon>
        <taxon>Penicillium</taxon>
    </lineage>
</organism>
<evidence type="ECO:0000256" key="1">
    <source>
        <dbReference type="SAM" id="SignalP"/>
    </source>
</evidence>
<proteinExistence type="predicted"/>
<comment type="caution">
    <text evidence="2">The sequence shown here is derived from an EMBL/GenBank/DDBJ whole genome shotgun (WGS) entry which is preliminary data.</text>
</comment>
<feature type="chain" id="PRO_5012144618" evidence="1">
    <location>
        <begin position="21"/>
        <end position="153"/>
    </location>
</feature>
<dbReference type="AlphaFoldDB" id="A0A1V6TD05"/>
<evidence type="ECO:0000313" key="2">
    <source>
        <dbReference type="EMBL" id="OQE23914.1"/>
    </source>
</evidence>
<dbReference type="Proteomes" id="UP000191285">
    <property type="component" value="Unassembled WGS sequence"/>
</dbReference>
<reference evidence="3" key="1">
    <citation type="journal article" date="2017" name="Nat. Microbiol.">
        <title>Global analysis of biosynthetic gene clusters reveals vast potential of secondary metabolite production in Penicillium species.</title>
        <authorList>
            <person name="Nielsen J.C."/>
            <person name="Grijseels S."/>
            <person name="Prigent S."/>
            <person name="Ji B."/>
            <person name="Dainat J."/>
            <person name="Nielsen K.F."/>
            <person name="Frisvad J.C."/>
            <person name="Workman M."/>
            <person name="Nielsen J."/>
        </authorList>
    </citation>
    <scope>NUCLEOTIDE SEQUENCE [LARGE SCALE GENOMIC DNA]</scope>
    <source>
        <strain evidence="3">IBT 24891</strain>
    </source>
</reference>
<dbReference type="OrthoDB" id="4344119at2759"/>
<accession>A0A1V6TD05</accession>
<protein>
    <submittedName>
        <fullName evidence="2">Uncharacterized protein</fullName>
    </submittedName>
</protein>
<gene>
    <name evidence="2" type="ORF">PENSTE_c008G10399</name>
</gene>
<feature type="signal peptide" evidence="1">
    <location>
        <begin position="1"/>
        <end position="20"/>
    </location>
</feature>